<sequence>MKKLILSILTINLMITWANAQHYKTRNGNVQFEASVSGFEEVKAKTSSASAIIDVKTGSVASIVFINAFQFKIALMQEHFNENYMESTTYPKATFKGKLEDFSISQLKNNNQLFVLIGDLTIHGVTQKIEINCRINKIGGEVMLGGDFTVTPEDFAIDIPKLVMSKIAKEIQISFNYTLKP</sequence>
<protein>
    <recommendedName>
        <fullName evidence="2">Lipid/polyisoprenoid-binding YceI-like domain-containing protein</fullName>
    </recommendedName>
</protein>
<dbReference type="SUPFAM" id="SSF101874">
    <property type="entry name" value="YceI-like"/>
    <property type="match status" value="1"/>
</dbReference>
<dbReference type="InterPro" id="IPR036761">
    <property type="entry name" value="TTHA0802/YceI-like_sf"/>
</dbReference>
<evidence type="ECO:0000256" key="1">
    <source>
        <dbReference type="SAM" id="SignalP"/>
    </source>
</evidence>
<reference evidence="4" key="1">
    <citation type="journal article" date="2019" name="Int. J. Syst. Evol. Microbiol.">
        <title>The Global Catalogue of Microorganisms (GCM) 10K type strain sequencing project: providing services to taxonomists for standard genome sequencing and annotation.</title>
        <authorList>
            <consortium name="The Broad Institute Genomics Platform"/>
            <consortium name="The Broad Institute Genome Sequencing Center for Infectious Disease"/>
            <person name="Wu L."/>
            <person name="Ma J."/>
        </authorList>
    </citation>
    <scope>NUCLEOTIDE SEQUENCE [LARGE SCALE GENOMIC DNA]</scope>
    <source>
        <strain evidence="4">JCM 17525</strain>
    </source>
</reference>
<evidence type="ECO:0000313" key="3">
    <source>
        <dbReference type="EMBL" id="GAA3783293.1"/>
    </source>
</evidence>
<evidence type="ECO:0000313" key="4">
    <source>
        <dbReference type="Proteomes" id="UP001501456"/>
    </source>
</evidence>
<dbReference type="Proteomes" id="UP001501456">
    <property type="component" value="Unassembled WGS sequence"/>
</dbReference>
<accession>A0ABP7H344</accession>
<name>A0ABP7H344_9FLAO</name>
<comment type="caution">
    <text evidence="3">The sequence shown here is derived from an EMBL/GenBank/DDBJ whole genome shotgun (WGS) entry which is preliminary data.</text>
</comment>
<gene>
    <name evidence="3" type="ORF">GCM10022271_14530</name>
</gene>
<dbReference type="PANTHER" id="PTHR34406">
    <property type="entry name" value="PROTEIN YCEI"/>
    <property type="match status" value="1"/>
</dbReference>
<evidence type="ECO:0000259" key="2">
    <source>
        <dbReference type="SMART" id="SM00867"/>
    </source>
</evidence>
<dbReference type="Pfam" id="PF04264">
    <property type="entry name" value="YceI"/>
    <property type="match status" value="1"/>
</dbReference>
<keyword evidence="1" id="KW-0732">Signal</keyword>
<proteinExistence type="predicted"/>
<dbReference type="Gene3D" id="2.40.128.110">
    <property type="entry name" value="Lipid/polyisoprenoid-binding, YceI-like"/>
    <property type="match status" value="1"/>
</dbReference>
<dbReference type="SMART" id="SM00867">
    <property type="entry name" value="YceI"/>
    <property type="match status" value="1"/>
</dbReference>
<dbReference type="PANTHER" id="PTHR34406:SF1">
    <property type="entry name" value="PROTEIN YCEI"/>
    <property type="match status" value="1"/>
</dbReference>
<dbReference type="RefSeq" id="WP_344728834.1">
    <property type="nucleotide sequence ID" value="NZ_BAABBI010000001.1"/>
</dbReference>
<feature type="signal peptide" evidence="1">
    <location>
        <begin position="1"/>
        <end position="20"/>
    </location>
</feature>
<feature type="chain" id="PRO_5046615212" description="Lipid/polyisoprenoid-binding YceI-like domain-containing protein" evidence="1">
    <location>
        <begin position="21"/>
        <end position="181"/>
    </location>
</feature>
<dbReference type="EMBL" id="BAABBI010000001">
    <property type="protein sequence ID" value="GAA3783293.1"/>
    <property type="molecule type" value="Genomic_DNA"/>
</dbReference>
<dbReference type="InterPro" id="IPR007372">
    <property type="entry name" value="Lipid/polyisoprenoid-bd_YceI"/>
</dbReference>
<feature type="domain" description="Lipid/polyisoprenoid-binding YceI-like" evidence="2">
    <location>
        <begin position="22"/>
        <end position="180"/>
    </location>
</feature>
<keyword evidence="4" id="KW-1185">Reference proteome</keyword>
<organism evidence="3 4">
    <name type="scientific">Corallibacter vietnamensis</name>
    <dbReference type="NCBI Taxonomy" id="904130"/>
    <lineage>
        <taxon>Bacteria</taxon>
        <taxon>Pseudomonadati</taxon>
        <taxon>Bacteroidota</taxon>
        <taxon>Flavobacteriia</taxon>
        <taxon>Flavobacteriales</taxon>
        <taxon>Flavobacteriaceae</taxon>
        <taxon>Corallibacter</taxon>
    </lineage>
</organism>